<evidence type="ECO:0000313" key="3">
    <source>
        <dbReference type="Proteomes" id="UP000007306"/>
    </source>
</evidence>
<dbReference type="HOGENOM" id="CLU_2871341_0_0_1"/>
<sequence length="64" mass="7018">MERRVANSHGVRVAAGSEPTALTHLHLHLHLHGTRLYGRRVASRDVGGSGNRQQEEEAAKVNIL</sequence>
<organism evidence="2 3">
    <name type="scientific">Oryza glaberrima</name>
    <name type="common">African rice</name>
    <dbReference type="NCBI Taxonomy" id="4538"/>
    <lineage>
        <taxon>Eukaryota</taxon>
        <taxon>Viridiplantae</taxon>
        <taxon>Streptophyta</taxon>
        <taxon>Embryophyta</taxon>
        <taxon>Tracheophyta</taxon>
        <taxon>Spermatophyta</taxon>
        <taxon>Magnoliopsida</taxon>
        <taxon>Liliopsida</taxon>
        <taxon>Poales</taxon>
        <taxon>Poaceae</taxon>
        <taxon>BOP clade</taxon>
        <taxon>Oryzoideae</taxon>
        <taxon>Oryzeae</taxon>
        <taxon>Oryzinae</taxon>
        <taxon>Oryza</taxon>
    </lineage>
</organism>
<evidence type="ECO:0000313" key="2">
    <source>
        <dbReference type="EnsemblPlants" id="ORGLA07G0119300.1"/>
    </source>
</evidence>
<dbReference type="Gramene" id="ORGLA07G0119300.1">
    <property type="protein sequence ID" value="ORGLA07G0119300.1"/>
    <property type="gene ID" value="ORGLA07G0119300"/>
</dbReference>
<protein>
    <submittedName>
        <fullName evidence="2">Uncharacterized protein</fullName>
    </submittedName>
</protein>
<proteinExistence type="predicted"/>
<dbReference type="AlphaFoldDB" id="I1QAQ1"/>
<feature type="compositionally biased region" description="Basic and acidic residues" evidence="1">
    <location>
        <begin position="53"/>
        <end position="64"/>
    </location>
</feature>
<dbReference type="EnsemblPlants" id="ORGLA07G0119300.1">
    <property type="protein sequence ID" value="ORGLA07G0119300.1"/>
    <property type="gene ID" value="ORGLA07G0119300"/>
</dbReference>
<reference evidence="2 3" key="2">
    <citation type="submission" date="2018-04" db="EMBL/GenBank/DDBJ databases">
        <title>OglaRS2 (Oryza glaberrima Reference Sequence Version 2).</title>
        <authorList>
            <person name="Zhang J."/>
            <person name="Kudrna D."/>
            <person name="Lee S."/>
            <person name="Talag J."/>
            <person name="Rajasekar S."/>
            <person name="Wing R.A."/>
        </authorList>
    </citation>
    <scope>NUCLEOTIDE SEQUENCE [LARGE SCALE GENOMIC DNA]</scope>
    <source>
        <strain evidence="2 3">cv. IRGC 96717</strain>
    </source>
</reference>
<accession>I1QAQ1</accession>
<feature type="region of interest" description="Disordered" evidence="1">
    <location>
        <begin position="44"/>
        <end position="64"/>
    </location>
</feature>
<name>I1QAQ1_ORYGL</name>
<dbReference type="Proteomes" id="UP000007306">
    <property type="component" value="Chromosome 7"/>
</dbReference>
<evidence type="ECO:0000256" key="1">
    <source>
        <dbReference type="SAM" id="MobiDB-lite"/>
    </source>
</evidence>
<reference evidence="2" key="1">
    <citation type="submission" date="2015-06" db="UniProtKB">
        <authorList>
            <consortium name="EnsemblPlants"/>
        </authorList>
    </citation>
    <scope>IDENTIFICATION</scope>
</reference>
<keyword evidence="3" id="KW-1185">Reference proteome</keyword>